<comment type="caution">
    <text evidence="1">The sequence shown here is derived from an EMBL/GenBank/DDBJ whole genome shotgun (WGS) entry which is preliminary data.</text>
</comment>
<proteinExistence type="predicted"/>
<accession>A0ABN2DTE8</accession>
<dbReference type="Proteomes" id="UP001500190">
    <property type="component" value="Unassembled WGS sequence"/>
</dbReference>
<protein>
    <submittedName>
        <fullName evidence="1">Uncharacterized protein</fullName>
    </submittedName>
</protein>
<dbReference type="RefSeq" id="WP_344192352.1">
    <property type="nucleotide sequence ID" value="NZ_BAAAND010000006.1"/>
</dbReference>
<keyword evidence="2" id="KW-1185">Reference proteome</keyword>
<name>A0ABN2DTE8_9ACTN</name>
<dbReference type="EMBL" id="BAAAND010000006">
    <property type="protein sequence ID" value="GAA1586097.1"/>
    <property type="molecule type" value="Genomic_DNA"/>
</dbReference>
<evidence type="ECO:0000313" key="2">
    <source>
        <dbReference type="Proteomes" id="UP001500190"/>
    </source>
</evidence>
<sequence>MSHGEQWRVQLWLGEHLMEDHIGPAALAERLTEHELAYPASRAYGPRD</sequence>
<gene>
    <name evidence="1" type="ORF">GCM10009742_34800</name>
</gene>
<evidence type="ECO:0000313" key="1">
    <source>
        <dbReference type="EMBL" id="GAA1586097.1"/>
    </source>
</evidence>
<reference evidence="1 2" key="1">
    <citation type="journal article" date="2019" name="Int. J. Syst. Evol. Microbiol.">
        <title>The Global Catalogue of Microorganisms (GCM) 10K type strain sequencing project: providing services to taxonomists for standard genome sequencing and annotation.</title>
        <authorList>
            <consortium name="The Broad Institute Genomics Platform"/>
            <consortium name="The Broad Institute Genome Sequencing Center for Infectious Disease"/>
            <person name="Wu L."/>
            <person name="Ma J."/>
        </authorList>
    </citation>
    <scope>NUCLEOTIDE SEQUENCE [LARGE SCALE GENOMIC DNA]</scope>
    <source>
        <strain evidence="1 2">JCM 14304</strain>
    </source>
</reference>
<organism evidence="1 2">
    <name type="scientific">Kribbella karoonensis</name>
    <dbReference type="NCBI Taxonomy" id="324851"/>
    <lineage>
        <taxon>Bacteria</taxon>
        <taxon>Bacillati</taxon>
        <taxon>Actinomycetota</taxon>
        <taxon>Actinomycetes</taxon>
        <taxon>Propionibacteriales</taxon>
        <taxon>Kribbellaceae</taxon>
        <taxon>Kribbella</taxon>
    </lineage>
</organism>